<dbReference type="Pfam" id="PF24436">
    <property type="entry name" value="INTS7_N"/>
    <property type="match status" value="1"/>
</dbReference>
<evidence type="ECO:0000313" key="10">
    <source>
        <dbReference type="EMBL" id="KAK9700464.1"/>
    </source>
</evidence>
<comment type="subcellular location">
    <subcellularLocation>
        <location evidence="2">Cytoplasm</location>
    </subcellularLocation>
    <subcellularLocation>
        <location evidence="1">Nucleus</location>
    </subcellularLocation>
</comment>
<evidence type="ECO:0000256" key="3">
    <source>
        <dbReference type="ARBA" id="ARBA00008565"/>
    </source>
</evidence>
<keyword evidence="11" id="KW-1185">Reference proteome</keyword>
<comment type="similarity">
    <text evidence="3">Belongs to the Integrator subunit 7 family.</text>
</comment>
<evidence type="ECO:0000256" key="4">
    <source>
        <dbReference type="ARBA" id="ARBA00015336"/>
    </source>
</evidence>
<gene>
    <name evidence="10" type="ORF">QE152_g31243</name>
</gene>
<protein>
    <recommendedName>
        <fullName evidence="4">Integrator complex subunit 7</fullName>
    </recommendedName>
</protein>
<dbReference type="EMBL" id="JASPKY010000437">
    <property type="protein sequence ID" value="KAK9700464.1"/>
    <property type="molecule type" value="Genomic_DNA"/>
</dbReference>
<dbReference type="InterPro" id="IPR016024">
    <property type="entry name" value="ARM-type_fold"/>
</dbReference>
<dbReference type="InterPro" id="IPR056516">
    <property type="entry name" value="INTS7_N"/>
</dbReference>
<dbReference type="GO" id="GO:0005737">
    <property type="term" value="C:cytoplasm"/>
    <property type="evidence" value="ECO:0007669"/>
    <property type="project" value="UniProtKB-SubCell"/>
</dbReference>
<dbReference type="PANTHER" id="PTHR13322:SF2">
    <property type="entry name" value="INTEGRATOR COMPLEX SUBUNIT 7"/>
    <property type="match status" value="1"/>
</dbReference>
<dbReference type="GO" id="GO:0034472">
    <property type="term" value="P:snRNA 3'-end processing"/>
    <property type="evidence" value="ECO:0007669"/>
    <property type="project" value="TreeGrafter"/>
</dbReference>
<proteinExistence type="inferred from homology"/>
<dbReference type="AlphaFoldDB" id="A0AAW1JC25"/>
<feature type="domain" description="Integrator complex subunit 7 N-terminal" evidence="8">
    <location>
        <begin position="36"/>
        <end position="348"/>
    </location>
</feature>
<accession>A0AAW1JC25</accession>
<dbReference type="Pfam" id="PF24437">
    <property type="entry name" value="INTS7_HB"/>
    <property type="match status" value="1"/>
</dbReference>
<evidence type="ECO:0000259" key="7">
    <source>
        <dbReference type="Pfam" id="PF22965"/>
    </source>
</evidence>
<dbReference type="PANTHER" id="PTHR13322">
    <property type="entry name" value="C1ORF73 PROTEIN"/>
    <property type="match status" value="1"/>
</dbReference>
<evidence type="ECO:0000313" key="11">
    <source>
        <dbReference type="Proteomes" id="UP001458880"/>
    </source>
</evidence>
<dbReference type="Pfam" id="PF22965">
    <property type="entry name" value="INTS7_C"/>
    <property type="match status" value="1"/>
</dbReference>
<dbReference type="InterPro" id="IPR054519">
    <property type="entry name" value="INTS7_C"/>
</dbReference>
<evidence type="ECO:0000259" key="8">
    <source>
        <dbReference type="Pfam" id="PF24436"/>
    </source>
</evidence>
<organism evidence="10 11">
    <name type="scientific">Popillia japonica</name>
    <name type="common">Japanese beetle</name>
    <dbReference type="NCBI Taxonomy" id="7064"/>
    <lineage>
        <taxon>Eukaryota</taxon>
        <taxon>Metazoa</taxon>
        <taxon>Ecdysozoa</taxon>
        <taxon>Arthropoda</taxon>
        <taxon>Hexapoda</taxon>
        <taxon>Insecta</taxon>
        <taxon>Pterygota</taxon>
        <taxon>Neoptera</taxon>
        <taxon>Endopterygota</taxon>
        <taxon>Coleoptera</taxon>
        <taxon>Polyphaga</taxon>
        <taxon>Scarabaeiformia</taxon>
        <taxon>Scarabaeidae</taxon>
        <taxon>Rutelinae</taxon>
        <taxon>Popillia</taxon>
    </lineage>
</organism>
<evidence type="ECO:0000256" key="1">
    <source>
        <dbReference type="ARBA" id="ARBA00004123"/>
    </source>
</evidence>
<name>A0AAW1JC25_POPJA</name>
<dbReference type="InterPro" id="IPR056517">
    <property type="entry name" value="INTS7_HB"/>
</dbReference>
<dbReference type="InterPro" id="IPR033060">
    <property type="entry name" value="INTS7"/>
</dbReference>
<comment type="caution">
    <text evidence="10">The sequence shown here is derived from an EMBL/GenBank/DDBJ whole genome shotgun (WGS) entry which is preliminary data.</text>
</comment>
<evidence type="ECO:0000259" key="9">
    <source>
        <dbReference type="Pfam" id="PF24437"/>
    </source>
</evidence>
<sequence length="1095" mass="121992">MLGLPVNIFSENGLGEPEQDANSALTELDKGLHSGKYPFPILINASLLKLSDVFRVGNNFLRMSVLRVCQQSEKHLDKISNVDEFVRRVFSVIHSNDPIARALTLRTLGAVAGIIPERQQVHHSIRRSLEAHDNVEVEAAIYAAIQFAAQSKTFAISMCNKVSDMIQGQATPANRKLQLIPILQYMHHDTDTSAMVRKLCTDLLPSYPAEDFVLVILKTLTQLAATTLVGIPSQVILLLQYLNHDPRWQIKFKALQHLYHLAQPGAHLWPSGAVDSIVDIALNTKSLKILKLALSVIQVLAESPKMCCENQHPDSKLRELCVKNSLHPHPDIAAQAIQILTKILCYCYPAEDFVLVILKTLTQLAATTLVDIPSQVILLLQYLNHDPRWQIKFKALQHLYHLAQPGAHLWPSGAVDSIVDIALNTKSLKILKLALSVIQVLAESPKMCCENQRPDSKLRELCVKNSLHPHPDIAAQAIQILTKILCYCYSENLEVVGADAVIASLEGLILLLTVNDEKDCLQLRLALKCAVKLCDSKREYCEKFVDLLGSRFGSIDSNSSIIICEALGAIGSLQPDTLLPLTDDILKFLIDLSAIKQPTQPQILTKVMLCTLIFQSLCGYQWNPQILNTIYKSNESNNLWANYRIARAAVRYGHHEIALNIFKGLTEEVSSEHLHFWLLCLKEMCEAEAKLTESGDRVSVIDKLDFAVIHYNRAIAALKAASTPSHNLQFQAEYMRIRAEFLQCLIQLVHTCNILCIVPPPAIAASIVQSSRDEYQRHGYITNQMRKCVKDFKNCGDIYWKLYQTAFDADPATLENIQILQQMCVLLEQCVENVCSASNHGKEDLIQFVSKNSRLECKQLILGCENAAKIAQSISQEHQAITHGHVEILKTIVEVLAAASLPIPRFFFQVLQSTSVKLSISPQPRVMGEFISVQSGSQLAVKVEGVIQHGHKPGLFRKVEGVIVTVTSQFQPSNKNKDIDLKNIETNSVLCQTVTKNIETNSVLCQTVTPHKDFFTAQFLLAFPRGGQYILAIEAAVVDEYSNVWKTGPRSTLTVKVPEEVKLTPISMPGMVGSANVILMPEDNNFIRPTQKKNP</sequence>
<evidence type="ECO:0000256" key="6">
    <source>
        <dbReference type="ARBA" id="ARBA00023242"/>
    </source>
</evidence>
<feature type="domain" description="Integrator complex subunit 7 helical bundle" evidence="9">
    <location>
        <begin position="655"/>
        <end position="834"/>
    </location>
</feature>
<feature type="domain" description="Integrator complex subunit 7 C-terminal" evidence="7">
    <location>
        <begin position="917"/>
        <end position="1045"/>
    </location>
</feature>
<reference evidence="10 11" key="1">
    <citation type="journal article" date="2024" name="BMC Genomics">
        <title>De novo assembly and annotation of Popillia japonica's genome with initial clues to its potential as an invasive pest.</title>
        <authorList>
            <person name="Cucini C."/>
            <person name="Boschi S."/>
            <person name="Funari R."/>
            <person name="Cardaioli E."/>
            <person name="Iannotti N."/>
            <person name="Marturano G."/>
            <person name="Paoli F."/>
            <person name="Bruttini M."/>
            <person name="Carapelli A."/>
            <person name="Frati F."/>
            <person name="Nardi F."/>
        </authorList>
    </citation>
    <scope>NUCLEOTIDE SEQUENCE [LARGE SCALE GENOMIC DNA]</scope>
    <source>
        <strain evidence="10">DMR45628</strain>
    </source>
</reference>
<keyword evidence="6" id="KW-0539">Nucleus</keyword>
<evidence type="ECO:0000256" key="2">
    <source>
        <dbReference type="ARBA" id="ARBA00004496"/>
    </source>
</evidence>
<evidence type="ECO:0000256" key="5">
    <source>
        <dbReference type="ARBA" id="ARBA00022490"/>
    </source>
</evidence>
<keyword evidence="5" id="KW-0963">Cytoplasm</keyword>
<dbReference type="SUPFAM" id="SSF48371">
    <property type="entry name" value="ARM repeat"/>
    <property type="match status" value="1"/>
</dbReference>
<dbReference type="GO" id="GO:0032039">
    <property type="term" value="C:integrator complex"/>
    <property type="evidence" value="ECO:0007669"/>
    <property type="project" value="InterPro"/>
</dbReference>
<dbReference type="Proteomes" id="UP001458880">
    <property type="component" value="Unassembled WGS sequence"/>
</dbReference>